<dbReference type="InterPro" id="IPR036396">
    <property type="entry name" value="Cyt_P450_sf"/>
</dbReference>
<dbReference type="GO" id="GO:0020037">
    <property type="term" value="F:heme binding"/>
    <property type="evidence" value="ECO:0007669"/>
    <property type="project" value="InterPro"/>
</dbReference>
<dbReference type="PRINTS" id="PR00463">
    <property type="entry name" value="EP450I"/>
</dbReference>
<evidence type="ECO:0000256" key="1">
    <source>
        <dbReference type="ARBA" id="ARBA00001971"/>
    </source>
</evidence>
<accession>A0AAE0WXB7</accession>
<evidence type="ECO:0000256" key="2">
    <source>
        <dbReference type="ARBA" id="ARBA00010617"/>
    </source>
</evidence>
<dbReference type="Proteomes" id="UP001274830">
    <property type="component" value="Unassembled WGS sequence"/>
</dbReference>
<dbReference type="AlphaFoldDB" id="A0AAE0WXB7"/>
<sequence>MAVLSGWSMQGIAVILLLVTLLYSAARRILTRYDTSLRDIPGPRLAAWTRLWRFFDASQGHAHLTNIELHRKHGKLVRVGPKVISCSDPAMIPTIYNAQGSFAKSAFYPMQSLSWNKRAQPNVFSVIDERKHREMKRKVASAYTVDALLKMEKGIDRCGDVFMQRMRQCAKQSEDFDLGTWLHYYAFDVVGIVTYGERLGFMETDSDVDGVIGAGNAMMIYFACCGQIPFLHSLLLGNPLLPYLIPQIETVNSAVVFAKKALDRRLKSSSAHGIHTDEHGMRDDMLSRWTAMKAQDSEKMNTTDIMVALCTNVFAGADTTATALRAVLYYLMKTPAAMQKAQDEIDQGRRANHLSDPIKDHETRNHLPYINAAIKEALRMHPGTGLLLERHVPVGGAQISGHYLPAGTIVGINSWVVQYDMDVYPEPYQFRPERWLPRSDNAEHLAQMEKSFLAFGAGSRICMGRHLSMIELRKLIPRILQEFEIEMVGSQDWKVRNAWFVVQEMPMCRVRARQ</sequence>
<dbReference type="GO" id="GO:0004497">
    <property type="term" value="F:monooxygenase activity"/>
    <property type="evidence" value="ECO:0007669"/>
    <property type="project" value="UniProtKB-KW"/>
</dbReference>
<dbReference type="PRINTS" id="PR00385">
    <property type="entry name" value="P450"/>
</dbReference>
<keyword evidence="4 5" id="KW-0408">Iron</keyword>
<keyword evidence="8" id="KW-1185">Reference proteome</keyword>
<gene>
    <name evidence="7" type="ORF">LTR78_000099</name>
</gene>
<dbReference type="EMBL" id="JAUTXT010000001">
    <property type="protein sequence ID" value="KAK3679723.1"/>
    <property type="molecule type" value="Genomic_DNA"/>
</dbReference>
<dbReference type="InterPro" id="IPR002401">
    <property type="entry name" value="Cyt_P450_E_grp-I"/>
</dbReference>
<comment type="similarity">
    <text evidence="2 6">Belongs to the cytochrome P450 family.</text>
</comment>
<dbReference type="FunFam" id="1.10.630.10:FF:000050">
    <property type="entry name" value="Cytochrome P450 monooxygenase"/>
    <property type="match status" value="1"/>
</dbReference>
<keyword evidence="6" id="KW-0503">Monooxygenase</keyword>
<evidence type="ECO:0008006" key="9">
    <source>
        <dbReference type="Google" id="ProtNLM"/>
    </source>
</evidence>
<evidence type="ECO:0000256" key="4">
    <source>
        <dbReference type="ARBA" id="ARBA00023004"/>
    </source>
</evidence>
<organism evidence="7 8">
    <name type="scientific">Recurvomyces mirabilis</name>
    <dbReference type="NCBI Taxonomy" id="574656"/>
    <lineage>
        <taxon>Eukaryota</taxon>
        <taxon>Fungi</taxon>
        <taxon>Dikarya</taxon>
        <taxon>Ascomycota</taxon>
        <taxon>Pezizomycotina</taxon>
        <taxon>Dothideomycetes</taxon>
        <taxon>Dothideomycetidae</taxon>
        <taxon>Mycosphaerellales</taxon>
        <taxon>Teratosphaeriaceae</taxon>
        <taxon>Recurvomyces</taxon>
    </lineage>
</organism>
<dbReference type="InterPro" id="IPR001128">
    <property type="entry name" value="Cyt_P450"/>
</dbReference>
<comment type="cofactor">
    <cofactor evidence="1 5">
        <name>heme</name>
        <dbReference type="ChEBI" id="CHEBI:30413"/>
    </cofactor>
</comment>
<evidence type="ECO:0000256" key="6">
    <source>
        <dbReference type="RuleBase" id="RU000461"/>
    </source>
</evidence>
<dbReference type="SUPFAM" id="SSF48264">
    <property type="entry name" value="Cytochrome P450"/>
    <property type="match status" value="1"/>
</dbReference>
<dbReference type="PROSITE" id="PS00086">
    <property type="entry name" value="CYTOCHROME_P450"/>
    <property type="match status" value="1"/>
</dbReference>
<dbReference type="GO" id="GO:0005506">
    <property type="term" value="F:iron ion binding"/>
    <property type="evidence" value="ECO:0007669"/>
    <property type="project" value="InterPro"/>
</dbReference>
<dbReference type="PANTHER" id="PTHR24305">
    <property type="entry name" value="CYTOCHROME P450"/>
    <property type="match status" value="1"/>
</dbReference>
<proteinExistence type="inferred from homology"/>
<evidence type="ECO:0000313" key="8">
    <source>
        <dbReference type="Proteomes" id="UP001274830"/>
    </source>
</evidence>
<dbReference type="GO" id="GO:0016705">
    <property type="term" value="F:oxidoreductase activity, acting on paired donors, with incorporation or reduction of molecular oxygen"/>
    <property type="evidence" value="ECO:0007669"/>
    <property type="project" value="InterPro"/>
</dbReference>
<keyword evidence="5 6" id="KW-0349">Heme</keyword>
<dbReference type="CDD" id="cd11060">
    <property type="entry name" value="CYP57A1-like"/>
    <property type="match status" value="1"/>
</dbReference>
<dbReference type="Gene3D" id="1.10.630.10">
    <property type="entry name" value="Cytochrome P450"/>
    <property type="match status" value="1"/>
</dbReference>
<evidence type="ECO:0000256" key="5">
    <source>
        <dbReference type="PIRSR" id="PIRSR602401-1"/>
    </source>
</evidence>
<feature type="binding site" description="axial binding residue" evidence="5">
    <location>
        <position position="462"/>
    </location>
    <ligand>
        <name>heme</name>
        <dbReference type="ChEBI" id="CHEBI:30413"/>
    </ligand>
    <ligandPart>
        <name>Fe</name>
        <dbReference type="ChEBI" id="CHEBI:18248"/>
    </ligandPart>
</feature>
<keyword evidence="3 5" id="KW-0479">Metal-binding</keyword>
<evidence type="ECO:0000256" key="3">
    <source>
        <dbReference type="ARBA" id="ARBA00022723"/>
    </source>
</evidence>
<keyword evidence="6" id="KW-0560">Oxidoreductase</keyword>
<evidence type="ECO:0000313" key="7">
    <source>
        <dbReference type="EMBL" id="KAK3679723.1"/>
    </source>
</evidence>
<dbReference type="InterPro" id="IPR017972">
    <property type="entry name" value="Cyt_P450_CS"/>
</dbReference>
<comment type="caution">
    <text evidence="7">The sequence shown here is derived from an EMBL/GenBank/DDBJ whole genome shotgun (WGS) entry which is preliminary data.</text>
</comment>
<dbReference type="InterPro" id="IPR050121">
    <property type="entry name" value="Cytochrome_P450_monoxygenase"/>
</dbReference>
<dbReference type="PANTHER" id="PTHR24305:SF232">
    <property type="entry name" value="P450, PUTATIVE (EUROFUNG)-RELATED"/>
    <property type="match status" value="1"/>
</dbReference>
<reference evidence="7" key="1">
    <citation type="submission" date="2023-07" db="EMBL/GenBank/DDBJ databases">
        <title>Black Yeasts Isolated from many extreme environments.</title>
        <authorList>
            <person name="Coleine C."/>
            <person name="Stajich J.E."/>
            <person name="Selbmann L."/>
        </authorList>
    </citation>
    <scope>NUCLEOTIDE SEQUENCE</scope>
    <source>
        <strain evidence="7">CCFEE 5485</strain>
    </source>
</reference>
<dbReference type="Pfam" id="PF00067">
    <property type="entry name" value="p450"/>
    <property type="match status" value="1"/>
</dbReference>
<name>A0AAE0WXB7_9PEZI</name>
<protein>
    <recommendedName>
        <fullName evidence="9">Pisatin demethylase</fullName>
    </recommendedName>
</protein>